<reference evidence="1 2" key="1">
    <citation type="submission" date="2019-07" db="EMBL/GenBank/DDBJ databases">
        <title>Whole genome shotgun sequence of Vibrio superstes NBRC 103154.</title>
        <authorList>
            <person name="Hosoyama A."/>
            <person name="Uohara A."/>
            <person name="Ohji S."/>
            <person name="Ichikawa N."/>
        </authorList>
    </citation>
    <scope>NUCLEOTIDE SEQUENCE [LARGE SCALE GENOMIC DNA]</scope>
    <source>
        <strain evidence="1 2">NBRC 103154</strain>
    </source>
</reference>
<dbReference type="RefSeq" id="WP_268978182.1">
    <property type="nucleotide sequence ID" value="NZ_BJXK01000005.1"/>
</dbReference>
<organism evidence="1 2">
    <name type="scientific">Vibrio superstes NBRC 103154</name>
    <dbReference type="NCBI Taxonomy" id="1219062"/>
    <lineage>
        <taxon>Bacteria</taxon>
        <taxon>Pseudomonadati</taxon>
        <taxon>Pseudomonadota</taxon>
        <taxon>Gammaproteobacteria</taxon>
        <taxon>Vibrionales</taxon>
        <taxon>Vibrionaceae</taxon>
        <taxon>Vibrio</taxon>
    </lineage>
</organism>
<dbReference type="Proteomes" id="UP000321113">
    <property type="component" value="Unassembled WGS sequence"/>
</dbReference>
<dbReference type="AlphaFoldDB" id="A0A511QPE1"/>
<dbReference type="EMBL" id="BJXK01000005">
    <property type="protein sequence ID" value="GEM79199.1"/>
    <property type="molecule type" value="Genomic_DNA"/>
</dbReference>
<name>A0A511QPE1_9VIBR</name>
<protein>
    <submittedName>
        <fullName evidence="1">Uncharacterized protein</fullName>
    </submittedName>
</protein>
<proteinExistence type="predicted"/>
<evidence type="ECO:0000313" key="2">
    <source>
        <dbReference type="Proteomes" id="UP000321113"/>
    </source>
</evidence>
<accession>A0A511QPE1</accession>
<comment type="caution">
    <text evidence="1">The sequence shown here is derived from an EMBL/GenBank/DDBJ whole genome shotgun (WGS) entry which is preliminary data.</text>
</comment>
<sequence>MNNDFGGMLIGQQLARKAIESQFDSAIVRRKPSMFKKLMKRLAK</sequence>
<evidence type="ECO:0000313" key="1">
    <source>
        <dbReference type="EMBL" id="GEM79199.1"/>
    </source>
</evidence>
<gene>
    <name evidence="1" type="ORF">VSU01S_14440</name>
</gene>
<keyword evidence="2" id="KW-1185">Reference proteome</keyword>